<gene>
    <name evidence="1" type="ORF">H310_14647</name>
</gene>
<name>A0A024TB84_9STRA</name>
<accession>A0A024TB84</accession>
<proteinExistence type="predicted"/>
<dbReference type="AlphaFoldDB" id="A0A024TB84"/>
<reference evidence="1" key="1">
    <citation type="submission" date="2013-12" db="EMBL/GenBank/DDBJ databases">
        <title>The Genome Sequence of Aphanomyces invadans NJM9701.</title>
        <authorList>
            <consortium name="The Broad Institute Genomics Platform"/>
            <person name="Russ C."/>
            <person name="Tyler B."/>
            <person name="van West P."/>
            <person name="Dieguez-Uribeondo J."/>
            <person name="Young S.K."/>
            <person name="Zeng Q."/>
            <person name="Gargeya S."/>
            <person name="Fitzgerald M."/>
            <person name="Abouelleil A."/>
            <person name="Alvarado L."/>
            <person name="Chapman S.B."/>
            <person name="Gainer-Dewar J."/>
            <person name="Goldberg J."/>
            <person name="Griggs A."/>
            <person name="Gujja S."/>
            <person name="Hansen M."/>
            <person name="Howarth C."/>
            <person name="Imamovic A."/>
            <person name="Ireland A."/>
            <person name="Larimer J."/>
            <person name="McCowan C."/>
            <person name="Murphy C."/>
            <person name="Pearson M."/>
            <person name="Poon T.W."/>
            <person name="Priest M."/>
            <person name="Roberts A."/>
            <person name="Saif S."/>
            <person name="Shea T."/>
            <person name="Sykes S."/>
            <person name="Wortman J."/>
            <person name="Nusbaum C."/>
            <person name="Birren B."/>
        </authorList>
    </citation>
    <scope>NUCLEOTIDE SEQUENCE [LARGE SCALE GENOMIC DNA]</scope>
    <source>
        <strain evidence="1">NJM9701</strain>
    </source>
</reference>
<evidence type="ECO:0000313" key="1">
    <source>
        <dbReference type="EMBL" id="ETV90612.1"/>
    </source>
</evidence>
<sequence>MNLVYVYYDDADYLDTHKVDYTKCVGLDVATSYLDESTQQQELLLGCVPWTCIGGASTMHQPD</sequence>
<dbReference type="OrthoDB" id="10531000at2759"/>
<dbReference type="EMBL" id="KI914029">
    <property type="protein sequence ID" value="ETV90612.1"/>
    <property type="molecule type" value="Genomic_DNA"/>
</dbReference>
<protein>
    <submittedName>
        <fullName evidence="1">Uncharacterized protein</fullName>
    </submittedName>
</protein>
<dbReference type="RefSeq" id="XP_008880765.1">
    <property type="nucleotide sequence ID" value="XM_008882543.1"/>
</dbReference>
<organism evidence="1">
    <name type="scientific">Aphanomyces invadans</name>
    <dbReference type="NCBI Taxonomy" id="157072"/>
    <lineage>
        <taxon>Eukaryota</taxon>
        <taxon>Sar</taxon>
        <taxon>Stramenopiles</taxon>
        <taxon>Oomycota</taxon>
        <taxon>Saprolegniomycetes</taxon>
        <taxon>Saprolegniales</taxon>
        <taxon>Verrucalvaceae</taxon>
        <taxon>Aphanomyces</taxon>
    </lineage>
</organism>
<dbReference type="GeneID" id="20091697"/>
<dbReference type="VEuPathDB" id="FungiDB:H310_14647"/>